<dbReference type="InterPro" id="IPR043136">
    <property type="entry name" value="B30.2/SPRY_sf"/>
</dbReference>
<dbReference type="Gene3D" id="1.10.510.10">
    <property type="entry name" value="Transferase(Phosphotransferase) domain 1"/>
    <property type="match status" value="1"/>
</dbReference>
<dbReference type="SMART" id="SM00220">
    <property type="entry name" value="S_TKc"/>
    <property type="match status" value="1"/>
</dbReference>
<gene>
    <name evidence="4" type="ORF">BLNAU_19037</name>
</gene>
<keyword evidence="1" id="KW-0067">ATP-binding</keyword>
<reference evidence="4 5" key="1">
    <citation type="journal article" date="2022" name="bioRxiv">
        <title>Genomics of Preaxostyla Flagellates Illuminates Evolutionary Transitions and the Path Towards Mitochondrial Loss.</title>
        <authorList>
            <person name="Novak L.V.F."/>
            <person name="Treitli S.C."/>
            <person name="Pyrih J."/>
            <person name="Halakuc P."/>
            <person name="Pipaliya S.V."/>
            <person name="Vacek V."/>
            <person name="Brzon O."/>
            <person name="Soukal P."/>
            <person name="Eme L."/>
            <person name="Dacks J.B."/>
            <person name="Karnkowska A."/>
            <person name="Elias M."/>
            <person name="Hampl V."/>
        </authorList>
    </citation>
    <scope>NUCLEOTIDE SEQUENCE [LARGE SCALE GENOMIC DNA]</scope>
    <source>
        <strain evidence="4">NAU3</strain>
        <tissue evidence="4">Gut</tissue>
    </source>
</reference>
<comment type="caution">
    <text evidence="4">The sequence shown here is derived from an EMBL/GenBank/DDBJ whole genome shotgun (WGS) entry which is preliminary data.</text>
</comment>
<keyword evidence="5" id="KW-1185">Reference proteome</keyword>
<feature type="domain" description="Protein kinase" evidence="3">
    <location>
        <begin position="22"/>
        <end position="421"/>
    </location>
</feature>
<protein>
    <recommendedName>
        <fullName evidence="3">Protein kinase domain-containing protein</fullName>
    </recommendedName>
</protein>
<feature type="binding site" evidence="1">
    <location>
        <position position="51"/>
    </location>
    <ligand>
        <name>ATP</name>
        <dbReference type="ChEBI" id="CHEBI:30616"/>
    </ligand>
</feature>
<dbReference type="PROSITE" id="PS50011">
    <property type="entry name" value="PROTEIN_KINASE_DOM"/>
    <property type="match status" value="1"/>
</dbReference>
<dbReference type="Proteomes" id="UP001281761">
    <property type="component" value="Unassembled WGS sequence"/>
</dbReference>
<dbReference type="PROSITE" id="PS00107">
    <property type="entry name" value="PROTEIN_KINASE_ATP"/>
    <property type="match status" value="1"/>
</dbReference>
<dbReference type="EMBL" id="JARBJD010000240">
    <property type="protein sequence ID" value="KAK2946026.1"/>
    <property type="molecule type" value="Genomic_DNA"/>
</dbReference>
<sequence length="474" mass="53346">MEPVQPQPKAKKRFEVKVPEPYKFIRTLGQGRFGSVHEVSKTPSDEHFAMKILPFTSESDFEKNEHEISKLSKNQHRNVVGFVEVIEGDNAHFVVLELCSHSLHDELCENSKLGGKMDVVNPSQRISSAELVRTNRLQSVLGPETPLSRFVTQELDTTRQQFQNAFQATKQKYEARINEQNAQIGEQVSLLEATRQQLKKEQRERAKEQQEHAKEHEALIREQTEHKKTQQLLHKQEQAHQADKTKIQTLERKLSAAQEENRRLKRAAHTQRDVPRSVTLTVPAVSSFIFTCPSHFRVNNNEITRTGVGTNPYGGSAWSSVLLPNIFTNGVISVEITILSLDYDTGNIHFGLMDSSSPIPALGALLGSRVRNSVSLNNDGYLNFSTTSSTLCSCYRSELAEGDCVRMEVDLDSTPRTLQFFVNGDAGWCYVSGIPSSVRIGTSVKGDGTSFRIDNISRLSHPTPILEEMMEVKW</sequence>
<accession>A0ABQ9X2N2</accession>
<evidence type="ECO:0000313" key="4">
    <source>
        <dbReference type="EMBL" id="KAK2946026.1"/>
    </source>
</evidence>
<keyword evidence="1" id="KW-0547">Nucleotide-binding</keyword>
<feature type="region of interest" description="Disordered" evidence="2">
    <location>
        <begin position="225"/>
        <end position="245"/>
    </location>
</feature>
<dbReference type="InterPro" id="IPR011009">
    <property type="entry name" value="Kinase-like_dom_sf"/>
</dbReference>
<evidence type="ECO:0000256" key="1">
    <source>
        <dbReference type="PROSITE-ProRule" id="PRU10141"/>
    </source>
</evidence>
<evidence type="ECO:0000313" key="5">
    <source>
        <dbReference type="Proteomes" id="UP001281761"/>
    </source>
</evidence>
<dbReference type="Gene3D" id="2.60.120.920">
    <property type="match status" value="1"/>
</dbReference>
<dbReference type="InterPro" id="IPR017441">
    <property type="entry name" value="Protein_kinase_ATP_BS"/>
</dbReference>
<proteinExistence type="predicted"/>
<organism evidence="4 5">
    <name type="scientific">Blattamonas nauphoetae</name>
    <dbReference type="NCBI Taxonomy" id="2049346"/>
    <lineage>
        <taxon>Eukaryota</taxon>
        <taxon>Metamonada</taxon>
        <taxon>Preaxostyla</taxon>
        <taxon>Oxymonadida</taxon>
        <taxon>Blattamonas</taxon>
    </lineage>
</organism>
<evidence type="ECO:0000259" key="3">
    <source>
        <dbReference type="PROSITE" id="PS50011"/>
    </source>
</evidence>
<name>A0ABQ9X2N2_9EUKA</name>
<dbReference type="InterPro" id="IPR000719">
    <property type="entry name" value="Prot_kinase_dom"/>
</dbReference>
<dbReference type="Pfam" id="PF00069">
    <property type="entry name" value="Pkinase"/>
    <property type="match status" value="1"/>
</dbReference>
<dbReference type="SUPFAM" id="SSF56112">
    <property type="entry name" value="Protein kinase-like (PK-like)"/>
    <property type="match status" value="1"/>
</dbReference>
<evidence type="ECO:0000256" key="2">
    <source>
        <dbReference type="SAM" id="MobiDB-lite"/>
    </source>
</evidence>